<gene>
    <name evidence="2" type="ORF">UFOPK1425_00079</name>
</gene>
<protein>
    <submittedName>
        <fullName evidence="2">Unannotated protein</fullName>
    </submittedName>
</protein>
<evidence type="ECO:0000313" key="2">
    <source>
        <dbReference type="EMBL" id="CAB4532197.1"/>
    </source>
</evidence>
<sequence>MAKVAVTGSNGFVGGNIANMLLAAGHEVLGLVRSEATKPLPWKTLVTDLSSTQSLTEATRGCDAIVHSGIANDFNKLQQNRSYAYDSFVGLTQRVTHAANKNSAQVIYISTGWVMDGTGHMVPESDTGNPVNFYGVLKSLGEQVIRDLAPETGVIARVDGVMGIHQTLEVGPRTQDVGFGYFASALVADLKAGKTFTVFGGELVNKVTAPSLASEIGAQIERIVSRKASGTFHLVGDDAINRMDYARLICEIFELDQSLLREAEPPLADQFPGNVPVDTSLSNLVTKKALGLGATSLKDLLIALRTEIDTGKITAITKPEALQ</sequence>
<dbReference type="PANTHER" id="PTHR43242">
    <property type="entry name" value="NAD(P)-BINDING ROSSMANN-FOLD SUPERFAMILY PROTEIN"/>
    <property type="match status" value="1"/>
</dbReference>
<dbReference type="SUPFAM" id="SSF51735">
    <property type="entry name" value="NAD(P)-binding Rossmann-fold domains"/>
    <property type="match status" value="1"/>
</dbReference>
<dbReference type="EMBL" id="CAEZSJ010000007">
    <property type="protein sequence ID" value="CAB4532197.1"/>
    <property type="molecule type" value="Genomic_DNA"/>
</dbReference>
<reference evidence="2" key="1">
    <citation type="submission" date="2020-05" db="EMBL/GenBank/DDBJ databases">
        <authorList>
            <person name="Chiriac C."/>
            <person name="Salcher M."/>
            <person name="Ghai R."/>
            <person name="Kavagutti S V."/>
        </authorList>
    </citation>
    <scope>NUCLEOTIDE SEQUENCE</scope>
</reference>
<accession>A0A6J6B0P5</accession>
<evidence type="ECO:0000259" key="1">
    <source>
        <dbReference type="Pfam" id="PF04321"/>
    </source>
</evidence>
<dbReference type="Gene3D" id="3.40.50.720">
    <property type="entry name" value="NAD(P)-binding Rossmann-like Domain"/>
    <property type="match status" value="1"/>
</dbReference>
<dbReference type="Pfam" id="PF04321">
    <property type="entry name" value="RmlD_sub_bind"/>
    <property type="match status" value="1"/>
</dbReference>
<dbReference type="InterPro" id="IPR036291">
    <property type="entry name" value="NAD(P)-bd_dom_sf"/>
</dbReference>
<dbReference type="InterPro" id="IPR029903">
    <property type="entry name" value="RmlD-like-bd"/>
</dbReference>
<proteinExistence type="predicted"/>
<name>A0A6J6B0P5_9ZZZZ</name>
<dbReference type="AlphaFoldDB" id="A0A6J6B0P5"/>
<feature type="domain" description="RmlD-like substrate binding" evidence="1">
    <location>
        <begin position="3"/>
        <end position="290"/>
    </location>
</feature>
<organism evidence="2">
    <name type="scientific">freshwater metagenome</name>
    <dbReference type="NCBI Taxonomy" id="449393"/>
    <lineage>
        <taxon>unclassified sequences</taxon>
        <taxon>metagenomes</taxon>
        <taxon>ecological metagenomes</taxon>
    </lineage>
</organism>
<dbReference type="PANTHER" id="PTHR43242:SF1">
    <property type="entry name" value="NAD(P)-BINDING ROSSMANN-FOLD SUPERFAMILY PROTEIN"/>
    <property type="match status" value="1"/>
</dbReference>